<evidence type="ECO:0000313" key="2">
    <source>
        <dbReference type="Proteomes" id="UP000198734"/>
    </source>
</evidence>
<gene>
    <name evidence="1" type="ORF">SAMN05421670_1105</name>
</gene>
<dbReference type="EMBL" id="FOXU01000001">
    <property type="protein sequence ID" value="SFQ14771.1"/>
    <property type="molecule type" value="Genomic_DNA"/>
</dbReference>
<dbReference type="STRING" id="126156.SAMN05421670_1105"/>
<protein>
    <submittedName>
        <fullName evidence="1">Uncharacterized protein</fullName>
    </submittedName>
</protein>
<accession>A0A1I5W4Z9</accession>
<proteinExistence type="predicted"/>
<reference evidence="2" key="1">
    <citation type="submission" date="2016-10" db="EMBL/GenBank/DDBJ databases">
        <authorList>
            <person name="Varghese N."/>
            <person name="Submissions S."/>
        </authorList>
    </citation>
    <scope>NUCLEOTIDE SEQUENCE [LARGE SCALE GENOMIC DNA]</scope>
    <source>
        <strain evidence="2">DSM 11706</strain>
    </source>
</reference>
<organism evidence="1 2">
    <name type="scientific">Psychrobacillus psychrotolerans</name>
    <dbReference type="NCBI Taxonomy" id="126156"/>
    <lineage>
        <taxon>Bacteria</taxon>
        <taxon>Bacillati</taxon>
        <taxon>Bacillota</taxon>
        <taxon>Bacilli</taxon>
        <taxon>Bacillales</taxon>
        <taxon>Bacillaceae</taxon>
        <taxon>Psychrobacillus</taxon>
    </lineage>
</organism>
<keyword evidence="2" id="KW-1185">Reference proteome</keyword>
<sequence>MDKKILEMKKSYETLFPEDGINNAELIEIEKN</sequence>
<evidence type="ECO:0000313" key="1">
    <source>
        <dbReference type="EMBL" id="SFQ14771.1"/>
    </source>
</evidence>
<name>A0A1I5W4Z9_9BACI</name>
<dbReference type="Proteomes" id="UP000198734">
    <property type="component" value="Unassembled WGS sequence"/>
</dbReference>
<dbReference type="AlphaFoldDB" id="A0A1I5W4Z9"/>